<keyword evidence="3" id="KW-1185">Reference proteome</keyword>
<keyword evidence="1" id="KW-1133">Transmembrane helix</keyword>
<organism evidence="2 3">
    <name type="scientific">Lacticaseibacillus rhamnosus (strain LMS2-1)</name>
    <dbReference type="NCBI Taxonomy" id="525361"/>
    <lineage>
        <taxon>Bacteria</taxon>
        <taxon>Bacillati</taxon>
        <taxon>Bacillota</taxon>
        <taxon>Bacilli</taxon>
        <taxon>Lactobacillales</taxon>
        <taxon>Lactobacillaceae</taxon>
        <taxon>Lacticaseibacillus</taxon>
    </lineage>
</organism>
<name>C2JYS3_LACRM</name>
<evidence type="ECO:0000256" key="1">
    <source>
        <dbReference type="SAM" id="Phobius"/>
    </source>
</evidence>
<dbReference type="EMBL" id="ACIZ01000091">
    <property type="protein sequence ID" value="EEN79756.1"/>
    <property type="molecule type" value="Genomic_DNA"/>
</dbReference>
<dbReference type="Proteomes" id="UP000004525">
    <property type="component" value="Unassembled WGS sequence"/>
</dbReference>
<comment type="caution">
    <text evidence="2">The sequence shown here is derived from an EMBL/GenBank/DDBJ whole genome shotgun (WGS) entry which is preliminary data.</text>
</comment>
<reference evidence="2" key="1">
    <citation type="submission" date="2009-01" db="EMBL/GenBank/DDBJ databases">
        <authorList>
            <person name="Qin X."/>
            <person name="Bachman B."/>
            <person name="Battles P."/>
            <person name="Bell A."/>
            <person name="Bess C."/>
            <person name="Bickham C."/>
            <person name="Chaboub L."/>
            <person name="Chen D."/>
            <person name="Coyle M."/>
            <person name="Deiros D.R."/>
            <person name="Dinh H."/>
            <person name="Forbes L."/>
            <person name="Fowler G."/>
            <person name="Francisco L."/>
            <person name="Fu Q."/>
            <person name="Gubbala S."/>
            <person name="Hale W."/>
            <person name="Han Y."/>
            <person name="Hemphill L."/>
            <person name="Highlander S.K."/>
            <person name="Hirani K."/>
            <person name="Hogues M."/>
            <person name="Jackson L."/>
            <person name="Jakkamsetti A."/>
            <person name="Javaid M."/>
            <person name="Jiang H."/>
            <person name="Korchina V."/>
            <person name="Kovar C."/>
            <person name="Lara F."/>
            <person name="Lee S."/>
            <person name="Mata R."/>
            <person name="Mathew T."/>
            <person name="Moen C."/>
            <person name="Morales K."/>
            <person name="Munidasa M."/>
            <person name="Nazareth L."/>
            <person name="Ngo R."/>
            <person name="Nguyen L."/>
            <person name="Okwuonu G."/>
            <person name="Ongeri F."/>
            <person name="Patil S."/>
            <person name="Petrosino J."/>
            <person name="Pham C."/>
            <person name="Pham P."/>
            <person name="Pu L.-L."/>
            <person name="Puazo M."/>
            <person name="Raj R."/>
            <person name="Reid J."/>
            <person name="Rouhana J."/>
            <person name="Saada N."/>
            <person name="Shang Y."/>
            <person name="Simmons D."/>
            <person name="Thornton R."/>
            <person name="Warren J."/>
            <person name="Weissenberger G."/>
            <person name="Zhang J."/>
            <person name="Zhang L."/>
            <person name="Zhou C."/>
            <person name="Zhu D."/>
            <person name="Muzny D."/>
            <person name="Worley K."/>
            <person name="Gibbs R."/>
        </authorList>
    </citation>
    <scope>NUCLEOTIDE SEQUENCE [LARGE SCALE GENOMIC DNA]</scope>
    <source>
        <strain evidence="2">LMS2-1</strain>
    </source>
</reference>
<evidence type="ECO:0000313" key="2">
    <source>
        <dbReference type="EMBL" id="EEN79756.1"/>
    </source>
</evidence>
<dbReference type="AlphaFoldDB" id="C2JYS3"/>
<evidence type="ECO:0000313" key="3">
    <source>
        <dbReference type="Proteomes" id="UP000004525"/>
    </source>
</evidence>
<protein>
    <submittedName>
        <fullName evidence="2">Uncharacterized protein</fullName>
    </submittedName>
</protein>
<gene>
    <name evidence="2" type="ORF">HMPREF0539_2058</name>
</gene>
<sequence>MNKINLLMLATFILVYLLGVLVYTCCKKDGHYRVWNDKYLDSEHQIAFKRAYILNAIWFITYA</sequence>
<dbReference type="HOGENOM" id="CLU_2880294_0_0_9"/>
<feature type="transmembrane region" description="Helical" evidence="1">
    <location>
        <begin position="6"/>
        <end position="26"/>
    </location>
</feature>
<keyword evidence="1" id="KW-0812">Transmembrane</keyword>
<accession>C2JYS3</accession>
<keyword evidence="1" id="KW-0472">Membrane</keyword>
<proteinExistence type="predicted"/>